<organism evidence="1 2">
    <name type="scientific">Linderina macrospora</name>
    <dbReference type="NCBI Taxonomy" id="4868"/>
    <lineage>
        <taxon>Eukaryota</taxon>
        <taxon>Fungi</taxon>
        <taxon>Fungi incertae sedis</taxon>
        <taxon>Zoopagomycota</taxon>
        <taxon>Kickxellomycotina</taxon>
        <taxon>Kickxellomycetes</taxon>
        <taxon>Kickxellales</taxon>
        <taxon>Kickxellaceae</taxon>
        <taxon>Linderina</taxon>
    </lineage>
</organism>
<evidence type="ECO:0000313" key="2">
    <source>
        <dbReference type="Proteomes" id="UP001150603"/>
    </source>
</evidence>
<accession>A0ACC1J325</accession>
<name>A0ACC1J325_9FUNG</name>
<dbReference type="Proteomes" id="UP001150603">
    <property type="component" value="Unassembled WGS sequence"/>
</dbReference>
<protein>
    <submittedName>
        <fullName evidence="1">Nucleotide exchange factor sil1</fullName>
    </submittedName>
</protein>
<sequence>MVRISLLALAFLTPILAHDISPTARYTITGDTVCAPTRNGTQVCYPKAFAPTAEFQIILPGQDIPAGLHIQIDMQTGLKKAKLPEDDNSLHNAVAVIPDDPLEDVQNKQDLLREGSRRQPQHQLEDELQLRLESIVMLADRQMAYVSEDSAIEALEELEDLVHDTRRAEQLARDIQAIPALLTLASPALHRGLPPWSPRTRQLAATVLGSTVQNNPKLQALAVTANVIPHLLRSLAAESDPKAASKHIYALSALVRGHAGALEQFTNQGGLRTLAMVHPQNAGKDAHRLEIRVARFVEDLFNPEFNPKQSKDAEDLVAQQAGVWCTDLAKRLTDDMESLDDNSERLATDERRTAYALALLRIKNQHPLTCTLPSALRPWVRTESAR</sequence>
<evidence type="ECO:0000313" key="1">
    <source>
        <dbReference type="EMBL" id="KAJ1935691.1"/>
    </source>
</evidence>
<feature type="non-terminal residue" evidence="1">
    <location>
        <position position="386"/>
    </location>
</feature>
<keyword evidence="2" id="KW-1185">Reference proteome</keyword>
<proteinExistence type="predicted"/>
<reference evidence="1" key="1">
    <citation type="submission" date="2022-07" db="EMBL/GenBank/DDBJ databases">
        <title>Phylogenomic reconstructions and comparative analyses of Kickxellomycotina fungi.</title>
        <authorList>
            <person name="Reynolds N.K."/>
            <person name="Stajich J.E."/>
            <person name="Barry K."/>
            <person name="Grigoriev I.V."/>
            <person name="Crous P."/>
            <person name="Smith M.E."/>
        </authorList>
    </citation>
    <scope>NUCLEOTIDE SEQUENCE</scope>
    <source>
        <strain evidence="1">NRRL 5244</strain>
    </source>
</reference>
<dbReference type="EMBL" id="JANBPW010004153">
    <property type="protein sequence ID" value="KAJ1935691.1"/>
    <property type="molecule type" value="Genomic_DNA"/>
</dbReference>
<comment type="caution">
    <text evidence="1">The sequence shown here is derived from an EMBL/GenBank/DDBJ whole genome shotgun (WGS) entry which is preliminary data.</text>
</comment>
<gene>
    <name evidence="1" type="primary">SIL1</name>
    <name evidence="1" type="ORF">FBU59_005303</name>
</gene>